<dbReference type="AlphaFoldDB" id="A0A4Q9M6W7"/>
<reference evidence="1" key="1">
    <citation type="submission" date="2019-01" db="EMBL/GenBank/DDBJ databases">
        <title>Draft genome sequences of three monokaryotic isolates of the white-rot basidiomycete fungus Dichomitus squalens.</title>
        <authorList>
            <consortium name="DOE Joint Genome Institute"/>
            <person name="Lopez S.C."/>
            <person name="Andreopoulos B."/>
            <person name="Pangilinan J."/>
            <person name="Lipzen A."/>
            <person name="Riley R."/>
            <person name="Ahrendt S."/>
            <person name="Ng V."/>
            <person name="Barry K."/>
            <person name="Daum C."/>
            <person name="Grigoriev I.V."/>
            <person name="Hilden K.S."/>
            <person name="Makela M.R."/>
            <person name="de Vries R.P."/>
        </authorList>
    </citation>
    <scope>NUCLEOTIDE SEQUENCE [LARGE SCALE GENOMIC DNA]</scope>
    <source>
        <strain evidence="1">OM18370.1</strain>
    </source>
</reference>
<evidence type="ECO:0000313" key="1">
    <source>
        <dbReference type="EMBL" id="TBU22705.1"/>
    </source>
</evidence>
<sequence length="143" mass="15713">MEDITYFLVGKLEGGRERAKSILPTYPCLQPADTTAYRIALAKYLEGLRSAVAHASRAHMNDPTGKQPATPAGDEVSAWWWKDVVVRKSILDECSGDRFERLILALSSHAILKNAVRMRTGSPSSSLPVQGSSVCLDREVRAK</sequence>
<proteinExistence type="predicted"/>
<gene>
    <name evidence="1" type="ORF">BD311DRAFT_675416</name>
</gene>
<name>A0A4Q9M6W7_9APHY</name>
<dbReference type="OrthoDB" id="5575722at2759"/>
<accession>A0A4Q9M6W7</accession>
<organism evidence="1">
    <name type="scientific">Dichomitus squalens</name>
    <dbReference type="NCBI Taxonomy" id="114155"/>
    <lineage>
        <taxon>Eukaryota</taxon>
        <taxon>Fungi</taxon>
        <taxon>Dikarya</taxon>
        <taxon>Basidiomycota</taxon>
        <taxon>Agaricomycotina</taxon>
        <taxon>Agaricomycetes</taxon>
        <taxon>Polyporales</taxon>
        <taxon>Polyporaceae</taxon>
        <taxon>Dichomitus</taxon>
    </lineage>
</organism>
<protein>
    <recommendedName>
        <fullName evidence="2">HAUS augmin-like complex subunit 6 N-terminal domain-containing protein</fullName>
    </recommendedName>
</protein>
<dbReference type="Proteomes" id="UP000292957">
    <property type="component" value="Unassembled WGS sequence"/>
</dbReference>
<evidence type="ECO:0008006" key="2">
    <source>
        <dbReference type="Google" id="ProtNLM"/>
    </source>
</evidence>
<dbReference type="EMBL" id="ML143530">
    <property type="protein sequence ID" value="TBU22705.1"/>
    <property type="molecule type" value="Genomic_DNA"/>
</dbReference>